<evidence type="ECO:0000256" key="1">
    <source>
        <dbReference type="SAM" id="MobiDB-lite"/>
    </source>
</evidence>
<dbReference type="AlphaFoldDB" id="A0A0F4VKJ2"/>
<feature type="compositionally biased region" description="Low complexity" evidence="1">
    <location>
        <begin position="1"/>
        <end position="10"/>
    </location>
</feature>
<keyword evidence="3" id="KW-1185">Reference proteome</keyword>
<dbReference type="Proteomes" id="UP000033731">
    <property type="component" value="Unassembled WGS sequence"/>
</dbReference>
<dbReference type="RefSeq" id="WP_013462305.1">
    <property type="nucleotide sequence ID" value="NZ_JMTK01000002.1"/>
</dbReference>
<evidence type="ECO:0000313" key="2">
    <source>
        <dbReference type="EMBL" id="KJZ81760.1"/>
    </source>
</evidence>
<dbReference type="GeneID" id="96886659"/>
<name>A0A0F4VKJ2_9HYPH</name>
<comment type="caution">
    <text evidence="2">The sequence shown here is derived from an EMBL/GenBank/DDBJ whole genome shotgun (WGS) entry which is preliminary data.</text>
</comment>
<accession>A0A0F4VKJ2</accession>
<dbReference type="EMBL" id="JMTK01000002">
    <property type="protein sequence ID" value="KJZ81760.1"/>
    <property type="molecule type" value="Genomic_DNA"/>
</dbReference>
<dbReference type="PATRIC" id="fig|556287.9.peg.506"/>
<gene>
    <name evidence="2" type="ORF">DJ66_0483</name>
</gene>
<evidence type="ECO:0000313" key="3">
    <source>
        <dbReference type="Proteomes" id="UP000033731"/>
    </source>
</evidence>
<organism evidence="2 3">
    <name type="scientific">Candidatus Liberibacter solanacearum</name>
    <dbReference type="NCBI Taxonomy" id="556287"/>
    <lineage>
        <taxon>Bacteria</taxon>
        <taxon>Pseudomonadati</taxon>
        <taxon>Pseudomonadota</taxon>
        <taxon>Alphaproteobacteria</taxon>
        <taxon>Hyphomicrobiales</taxon>
        <taxon>Rhizobiaceae</taxon>
        <taxon>Liberibacter</taxon>
    </lineage>
</organism>
<feature type="region of interest" description="Disordered" evidence="1">
    <location>
        <begin position="1"/>
        <end position="26"/>
    </location>
</feature>
<protein>
    <submittedName>
        <fullName evidence="2">Uncharacterized protein</fullName>
    </submittedName>
</protein>
<proteinExistence type="predicted"/>
<sequence>MSNNNNNQDGNDNDSAKRKKVDVQEERKIRLAYMLRKNLRRRKDQARLKD</sequence>
<reference evidence="2 3" key="1">
    <citation type="journal article" date="2015" name="Phytopathology">
        <title>Genomes of Candidatus Liberibacter solanacearum haplotype A from New Zealand and the USA suggest significant genome plasticity in the species.</title>
        <authorList>
            <person name="Thompson S.M."/>
            <person name="Johnson C.P."/>
            <person name="Lu A.Y."/>
            <person name="Frampton R.A."/>
            <person name="Sullivan K.L."/>
            <person name="Fiers M.W."/>
            <person name="Crowhurst R.N."/>
            <person name="Pitman A.R."/>
            <person name="Scott I."/>
            <person name="Gudmestad N.C."/>
            <person name="Smith G.R."/>
        </authorList>
    </citation>
    <scope>NUCLEOTIDE SEQUENCE [LARGE SCALE GENOMIC DNA]</scope>
    <source>
        <strain evidence="2 3">LsoNZ1</strain>
    </source>
</reference>